<dbReference type="Proteomes" id="UP000887575">
    <property type="component" value="Unassembled WGS sequence"/>
</dbReference>
<keyword evidence="3 6" id="KW-0812">Transmembrane</keyword>
<evidence type="ECO:0000256" key="1">
    <source>
        <dbReference type="ARBA" id="ARBA00004141"/>
    </source>
</evidence>
<dbReference type="Pfam" id="PF01569">
    <property type="entry name" value="PAP2"/>
    <property type="match status" value="1"/>
</dbReference>
<dbReference type="Gene3D" id="1.20.144.10">
    <property type="entry name" value="Phosphatidic acid phosphatase type 2/haloperoxidase"/>
    <property type="match status" value="1"/>
</dbReference>
<evidence type="ECO:0000256" key="5">
    <source>
        <dbReference type="ARBA" id="ARBA00023136"/>
    </source>
</evidence>
<name>A0AAF3FHX9_9BILA</name>
<comment type="similarity">
    <text evidence="2">Belongs to the PA-phosphatase related phosphoesterase family.</text>
</comment>
<keyword evidence="4 6" id="KW-1133">Transmembrane helix</keyword>
<feature type="transmembrane region" description="Helical" evidence="6">
    <location>
        <begin position="172"/>
        <end position="195"/>
    </location>
</feature>
<evidence type="ECO:0000256" key="3">
    <source>
        <dbReference type="ARBA" id="ARBA00022692"/>
    </source>
</evidence>
<dbReference type="GO" id="GO:0005886">
    <property type="term" value="C:plasma membrane"/>
    <property type="evidence" value="ECO:0007669"/>
    <property type="project" value="TreeGrafter"/>
</dbReference>
<evidence type="ECO:0000256" key="6">
    <source>
        <dbReference type="SAM" id="Phobius"/>
    </source>
</evidence>
<dbReference type="WBParaSite" id="MBELARI_LOCUS6244">
    <property type="protein sequence ID" value="MBELARI_LOCUS6244"/>
    <property type="gene ID" value="MBELARI_LOCUS6244"/>
</dbReference>
<reference evidence="9" key="1">
    <citation type="submission" date="2024-02" db="UniProtKB">
        <authorList>
            <consortium name="WormBaseParasite"/>
        </authorList>
    </citation>
    <scope>IDENTIFICATION</scope>
</reference>
<feature type="transmembrane region" description="Helical" evidence="6">
    <location>
        <begin position="207"/>
        <end position="228"/>
    </location>
</feature>
<protein>
    <submittedName>
        <fullName evidence="9">Phosphatidic acid phosphatase type 2/haloperoxidase domain-containing protein</fullName>
    </submittedName>
</protein>
<sequence>MQSFETDWKLGILNSALLGAISLILLVGPILLPNDHLPVQRGFSCNDESIHYPYLPNTVSVPVCGIVALSITFLMVLLGEAVVFARKDRNERTQRYFLISLAVHNGYWLLGLQITVILTQIAKYSVGRLRPHFLAVCQIPNYNDLCRDPMRFVLPTEYQCTGAPDQVREARISFFSGHSVTITYCCFYAVLYLQARIGSRGSMWRGGLCVLQSFLLATALFICASRITDYWHHPTDVLTGAAFGVMSASWTAIVWAGLFTRNKAQYVIEFKTEKNIV</sequence>
<evidence type="ECO:0000313" key="8">
    <source>
        <dbReference type="Proteomes" id="UP000887575"/>
    </source>
</evidence>
<feature type="transmembrane region" description="Helical" evidence="6">
    <location>
        <begin position="240"/>
        <end position="259"/>
    </location>
</feature>
<dbReference type="GO" id="GO:0007165">
    <property type="term" value="P:signal transduction"/>
    <property type="evidence" value="ECO:0007669"/>
    <property type="project" value="TreeGrafter"/>
</dbReference>
<feature type="transmembrane region" description="Helical" evidence="6">
    <location>
        <begin position="59"/>
        <end position="84"/>
    </location>
</feature>
<dbReference type="CDD" id="cd03384">
    <property type="entry name" value="PAP2_wunen"/>
    <property type="match status" value="1"/>
</dbReference>
<dbReference type="GO" id="GO:0046839">
    <property type="term" value="P:phospholipid dephosphorylation"/>
    <property type="evidence" value="ECO:0007669"/>
    <property type="project" value="TreeGrafter"/>
</dbReference>
<dbReference type="GO" id="GO:0008195">
    <property type="term" value="F:phosphatidate phosphatase activity"/>
    <property type="evidence" value="ECO:0007669"/>
    <property type="project" value="TreeGrafter"/>
</dbReference>
<keyword evidence="5 6" id="KW-0472">Membrane</keyword>
<comment type="subcellular location">
    <subcellularLocation>
        <location evidence="1">Membrane</location>
        <topology evidence="1">Multi-pass membrane protein</topology>
    </subcellularLocation>
</comment>
<evidence type="ECO:0000256" key="4">
    <source>
        <dbReference type="ARBA" id="ARBA00022989"/>
    </source>
</evidence>
<accession>A0AAF3FHX9</accession>
<evidence type="ECO:0000259" key="7">
    <source>
        <dbReference type="SMART" id="SM00014"/>
    </source>
</evidence>
<feature type="transmembrane region" description="Helical" evidence="6">
    <location>
        <begin position="96"/>
        <end position="122"/>
    </location>
</feature>
<dbReference type="InterPro" id="IPR043216">
    <property type="entry name" value="PAP-like"/>
</dbReference>
<dbReference type="SMART" id="SM00014">
    <property type="entry name" value="acidPPc"/>
    <property type="match status" value="1"/>
</dbReference>
<proteinExistence type="inferred from homology"/>
<dbReference type="InterPro" id="IPR036938">
    <property type="entry name" value="PAP2/HPO_sf"/>
</dbReference>
<feature type="domain" description="Phosphatidic acid phosphatase type 2/haloperoxidase" evidence="7">
    <location>
        <begin position="105"/>
        <end position="252"/>
    </location>
</feature>
<evidence type="ECO:0000313" key="9">
    <source>
        <dbReference type="WBParaSite" id="MBELARI_LOCUS6244"/>
    </source>
</evidence>
<feature type="transmembrane region" description="Helical" evidence="6">
    <location>
        <begin position="12"/>
        <end position="32"/>
    </location>
</feature>
<dbReference type="SUPFAM" id="SSF48317">
    <property type="entry name" value="Acid phosphatase/Vanadium-dependent haloperoxidase"/>
    <property type="match status" value="1"/>
</dbReference>
<dbReference type="PANTHER" id="PTHR10165:SF103">
    <property type="entry name" value="PHOSPHOLIPID PHOSPHATASE HOMOLOG 1.2 HOMOLOG"/>
    <property type="match status" value="1"/>
</dbReference>
<dbReference type="AlphaFoldDB" id="A0AAF3FHX9"/>
<dbReference type="InterPro" id="IPR000326">
    <property type="entry name" value="PAP2/HPO"/>
</dbReference>
<organism evidence="8 9">
    <name type="scientific">Mesorhabditis belari</name>
    <dbReference type="NCBI Taxonomy" id="2138241"/>
    <lineage>
        <taxon>Eukaryota</taxon>
        <taxon>Metazoa</taxon>
        <taxon>Ecdysozoa</taxon>
        <taxon>Nematoda</taxon>
        <taxon>Chromadorea</taxon>
        <taxon>Rhabditida</taxon>
        <taxon>Rhabditina</taxon>
        <taxon>Rhabditomorpha</taxon>
        <taxon>Rhabditoidea</taxon>
        <taxon>Rhabditidae</taxon>
        <taxon>Mesorhabditinae</taxon>
        <taxon>Mesorhabditis</taxon>
    </lineage>
</organism>
<keyword evidence="8" id="KW-1185">Reference proteome</keyword>
<evidence type="ECO:0000256" key="2">
    <source>
        <dbReference type="ARBA" id="ARBA00008816"/>
    </source>
</evidence>
<dbReference type="PANTHER" id="PTHR10165">
    <property type="entry name" value="LIPID PHOSPHATE PHOSPHATASE"/>
    <property type="match status" value="1"/>
</dbReference>
<dbReference type="GO" id="GO:0006644">
    <property type="term" value="P:phospholipid metabolic process"/>
    <property type="evidence" value="ECO:0007669"/>
    <property type="project" value="InterPro"/>
</dbReference>